<dbReference type="Gene3D" id="3.30.70.330">
    <property type="match status" value="1"/>
</dbReference>
<dbReference type="PANTHER" id="PTHR18806">
    <property type="entry name" value="RBM25 PROTEIN"/>
    <property type="match status" value="1"/>
</dbReference>
<feature type="compositionally biased region" description="Pro residues" evidence="3">
    <location>
        <begin position="13"/>
        <end position="52"/>
    </location>
</feature>
<dbReference type="SUPFAM" id="SSF54928">
    <property type="entry name" value="RNA-binding domain, RBD"/>
    <property type="match status" value="1"/>
</dbReference>
<feature type="compositionally biased region" description="Basic and acidic residues" evidence="3">
    <location>
        <begin position="423"/>
        <end position="458"/>
    </location>
</feature>
<evidence type="ECO:0000313" key="7">
    <source>
        <dbReference type="Proteomes" id="UP001206595"/>
    </source>
</evidence>
<dbReference type="AlphaFoldDB" id="A0AAD5HEY9"/>
<evidence type="ECO:0000256" key="2">
    <source>
        <dbReference type="PROSITE-ProRule" id="PRU00176"/>
    </source>
</evidence>
<evidence type="ECO:0000313" key="6">
    <source>
        <dbReference type="EMBL" id="KAI8580126.1"/>
    </source>
</evidence>
<dbReference type="PANTHER" id="PTHR18806:SF4">
    <property type="entry name" value="RNA-BINDING PROTEIN 25"/>
    <property type="match status" value="1"/>
</dbReference>
<gene>
    <name evidence="6" type="ORF">K450DRAFT_238293</name>
</gene>
<dbReference type="GO" id="GO:0006397">
    <property type="term" value="P:mRNA processing"/>
    <property type="evidence" value="ECO:0007669"/>
    <property type="project" value="UniProtKB-KW"/>
</dbReference>
<dbReference type="RefSeq" id="XP_051445130.1">
    <property type="nucleotide sequence ID" value="XM_051588570.1"/>
</dbReference>
<dbReference type="SMART" id="SM00311">
    <property type="entry name" value="PWI"/>
    <property type="match status" value="1"/>
</dbReference>
<dbReference type="InterPro" id="IPR034268">
    <property type="entry name" value="RBM25_RRM"/>
</dbReference>
<feature type="compositionally biased region" description="Basic and acidic residues" evidence="3">
    <location>
        <begin position="248"/>
        <end position="295"/>
    </location>
</feature>
<reference evidence="6" key="2">
    <citation type="journal article" date="2022" name="Proc. Natl. Acad. Sci. U.S.A.">
        <title>Diploid-dominant life cycles characterize the early evolution of Fungi.</title>
        <authorList>
            <person name="Amses K.R."/>
            <person name="Simmons D.R."/>
            <person name="Longcore J.E."/>
            <person name="Mondo S.J."/>
            <person name="Seto K."/>
            <person name="Jeronimo G.H."/>
            <person name="Bonds A.E."/>
            <person name="Quandt C.A."/>
            <person name="Davis W.J."/>
            <person name="Chang Y."/>
            <person name="Federici B.A."/>
            <person name="Kuo A."/>
            <person name="LaButti K."/>
            <person name="Pangilinan J."/>
            <person name="Andreopoulos W."/>
            <person name="Tritt A."/>
            <person name="Riley R."/>
            <person name="Hundley H."/>
            <person name="Johnson J."/>
            <person name="Lipzen A."/>
            <person name="Barry K."/>
            <person name="Lang B.F."/>
            <person name="Cuomo C.A."/>
            <person name="Buchler N.E."/>
            <person name="Grigoriev I.V."/>
            <person name="Spatafora J.W."/>
            <person name="Stajich J.E."/>
            <person name="James T.Y."/>
        </authorList>
    </citation>
    <scope>NUCLEOTIDE SEQUENCE</scope>
    <source>
        <strain evidence="6">AG</strain>
    </source>
</reference>
<dbReference type="GO" id="GO:0005681">
    <property type="term" value="C:spliceosomal complex"/>
    <property type="evidence" value="ECO:0007669"/>
    <property type="project" value="TreeGrafter"/>
</dbReference>
<dbReference type="CDD" id="cd12446">
    <property type="entry name" value="RRM_RBM25"/>
    <property type="match status" value="1"/>
</dbReference>
<feature type="region of interest" description="Disordered" evidence="3">
    <location>
        <begin position="423"/>
        <end position="462"/>
    </location>
</feature>
<evidence type="ECO:0000259" key="4">
    <source>
        <dbReference type="PROSITE" id="PS50102"/>
    </source>
</evidence>
<dbReference type="InterPro" id="IPR036483">
    <property type="entry name" value="PWI_dom_sf"/>
</dbReference>
<dbReference type="SUPFAM" id="SSF101233">
    <property type="entry name" value="PWI domain"/>
    <property type="match status" value="1"/>
</dbReference>
<dbReference type="EMBL" id="MU620914">
    <property type="protein sequence ID" value="KAI8580126.1"/>
    <property type="molecule type" value="Genomic_DNA"/>
</dbReference>
<evidence type="ECO:0000256" key="3">
    <source>
        <dbReference type="SAM" id="MobiDB-lite"/>
    </source>
</evidence>
<comment type="caution">
    <text evidence="6">The sequence shown here is derived from an EMBL/GenBank/DDBJ whole genome shotgun (WGS) entry which is preliminary data.</text>
</comment>
<keyword evidence="1" id="KW-0507">mRNA processing</keyword>
<protein>
    <recommendedName>
        <fullName evidence="8">RNA-binding protein 25</fullName>
    </recommendedName>
</protein>
<feature type="compositionally biased region" description="Basic and acidic residues" evidence="3">
    <location>
        <begin position="339"/>
        <end position="349"/>
    </location>
</feature>
<sequence>MDPYRPNPYAYQQPPPNAPNPYGRPPPMNQGPPPGYGGPPPMRPPFGGPPPMGSQYRPPGGPFMSGPPNAQSHGPPAADNSKLTTLFVGAIAPGISDGWIEALLKECGELVNWKRLRDQTGKPKGFGFAEYADPDSVLRALRVLGGEGGSPGVTLQALDGSDIKKKLIVKADDNVRRYLDQHQQSRGSNPQDQEFDTKAEEAVRRHVEAMLTRSEPGTADIEQHAAPAGNDEAHTNDQPNEMDDDITAEQKDVISKEIAYFRERAAQREQEKRRKEEERQRERDRLEAERRERESPFALPSGPSRDHSGSSHHHMPRQAFVREAAHDDGMMDIDDEDEVERRRQEKREQEMDIAFRERERRWEQREAKMARNYERDANKELEIAEREKLDKETMAVRLAEWNDDREAEVEDFYRNRDKWLSRRGPVRDREAQADDRDRKREQDEIEEQRRREEEEIKSGKGLAAGAKIHTKISFGKAIKRRANLVGGEDDEDDDETAKRKKRVLVPLDYGELDHPDTVGNPEERKRKVKQLIDSIPASQEGLWSWHIKWDELDNDTLEKKLRPFISKKIVELLGVQEDELTQFVLDFLKKRQPPNALAKELEMALDEEASMFVMKLWRMIIFETESRAKRL</sequence>
<dbReference type="PROSITE" id="PS51025">
    <property type="entry name" value="PWI"/>
    <property type="match status" value="1"/>
</dbReference>
<evidence type="ECO:0008006" key="8">
    <source>
        <dbReference type="Google" id="ProtNLM"/>
    </source>
</evidence>
<dbReference type="GeneID" id="75913915"/>
<feature type="compositionally biased region" description="Low complexity" evidence="3">
    <location>
        <begin position="1"/>
        <end position="12"/>
    </location>
</feature>
<dbReference type="Gene3D" id="1.20.1390.10">
    <property type="entry name" value="PWI domain"/>
    <property type="match status" value="1"/>
</dbReference>
<name>A0AAD5HEY9_UMBRA</name>
<dbReference type="Proteomes" id="UP001206595">
    <property type="component" value="Unassembled WGS sequence"/>
</dbReference>
<keyword evidence="7" id="KW-1185">Reference proteome</keyword>
<reference evidence="6" key="1">
    <citation type="submission" date="2021-06" db="EMBL/GenBank/DDBJ databases">
        <authorList>
            <consortium name="DOE Joint Genome Institute"/>
            <person name="Mondo S.J."/>
            <person name="Amses K.R."/>
            <person name="Simmons D.R."/>
            <person name="Longcore J.E."/>
            <person name="Seto K."/>
            <person name="Alves G.H."/>
            <person name="Bonds A.E."/>
            <person name="Quandt C.A."/>
            <person name="Davis W.J."/>
            <person name="Chang Y."/>
            <person name="Letcher P.M."/>
            <person name="Powell M.J."/>
            <person name="Kuo A."/>
            <person name="Labutti K."/>
            <person name="Pangilinan J."/>
            <person name="Andreopoulos W."/>
            <person name="Tritt A."/>
            <person name="Riley R."/>
            <person name="Hundley H."/>
            <person name="Johnson J."/>
            <person name="Lipzen A."/>
            <person name="Barry K."/>
            <person name="Berbee M.L."/>
            <person name="Buchler N.E."/>
            <person name="Grigoriev I.V."/>
            <person name="Spatafora J.W."/>
            <person name="Stajich J.E."/>
            <person name="James T.Y."/>
        </authorList>
    </citation>
    <scope>NUCLEOTIDE SEQUENCE</scope>
    <source>
        <strain evidence="6">AG</strain>
    </source>
</reference>
<dbReference type="InterPro" id="IPR002483">
    <property type="entry name" value="PWI_dom"/>
</dbReference>
<evidence type="ECO:0000256" key="1">
    <source>
        <dbReference type="ARBA" id="ARBA00022664"/>
    </source>
</evidence>
<organism evidence="6 7">
    <name type="scientific">Umbelopsis ramanniana AG</name>
    <dbReference type="NCBI Taxonomy" id="1314678"/>
    <lineage>
        <taxon>Eukaryota</taxon>
        <taxon>Fungi</taxon>
        <taxon>Fungi incertae sedis</taxon>
        <taxon>Mucoromycota</taxon>
        <taxon>Mucoromycotina</taxon>
        <taxon>Umbelopsidomycetes</taxon>
        <taxon>Umbelopsidales</taxon>
        <taxon>Umbelopsidaceae</taxon>
        <taxon>Umbelopsis</taxon>
    </lineage>
</organism>
<dbReference type="Pfam" id="PF01480">
    <property type="entry name" value="PWI"/>
    <property type="match status" value="1"/>
</dbReference>
<keyword evidence="2" id="KW-0694">RNA-binding</keyword>
<evidence type="ECO:0000259" key="5">
    <source>
        <dbReference type="PROSITE" id="PS51025"/>
    </source>
</evidence>
<feature type="domain" description="RRM" evidence="4">
    <location>
        <begin position="84"/>
        <end position="174"/>
    </location>
</feature>
<feature type="domain" description="PWI" evidence="5">
    <location>
        <begin position="540"/>
        <end position="631"/>
    </location>
</feature>
<dbReference type="InterPro" id="IPR052768">
    <property type="entry name" value="RBM25"/>
</dbReference>
<dbReference type="InterPro" id="IPR000504">
    <property type="entry name" value="RRM_dom"/>
</dbReference>
<dbReference type="Pfam" id="PF00076">
    <property type="entry name" value="RRM_1"/>
    <property type="match status" value="1"/>
</dbReference>
<accession>A0AAD5HEY9</accession>
<dbReference type="InterPro" id="IPR012677">
    <property type="entry name" value="Nucleotide-bd_a/b_plait_sf"/>
</dbReference>
<proteinExistence type="predicted"/>
<dbReference type="SMART" id="SM00360">
    <property type="entry name" value="RRM"/>
    <property type="match status" value="1"/>
</dbReference>
<feature type="region of interest" description="Disordered" evidence="3">
    <location>
        <begin position="1"/>
        <end position="78"/>
    </location>
</feature>
<feature type="region of interest" description="Disordered" evidence="3">
    <location>
        <begin position="211"/>
        <end position="349"/>
    </location>
</feature>
<dbReference type="InterPro" id="IPR035979">
    <property type="entry name" value="RBD_domain_sf"/>
</dbReference>
<dbReference type="GO" id="GO:0003729">
    <property type="term" value="F:mRNA binding"/>
    <property type="evidence" value="ECO:0007669"/>
    <property type="project" value="TreeGrafter"/>
</dbReference>
<dbReference type="PROSITE" id="PS50102">
    <property type="entry name" value="RRM"/>
    <property type="match status" value="1"/>
</dbReference>